<evidence type="ECO:0000313" key="2">
    <source>
        <dbReference type="EMBL" id="GIG08216.1"/>
    </source>
</evidence>
<accession>A0A8J3PAV6</accession>
<keyword evidence="1" id="KW-0472">Membrane</keyword>
<comment type="caution">
    <text evidence="2">The sequence shown here is derived from an EMBL/GenBank/DDBJ whole genome shotgun (WGS) entry which is preliminary data.</text>
</comment>
<sequence>MLTRLRRRIGWWAVPVEVLALVGVIQLSLVALIAVLGSEPGPFSWRMFLSVWVFFAAVGTASAWWDRRRGGQEDEPAWRARAPRRLLLGIAIADVWWSATVAASGLSVYQGGLGLWCAVPLTALGVFPLVLLRHLAGRYEQAETAAS</sequence>
<name>A0A8J3PAV6_9ACTN</name>
<keyword evidence="3" id="KW-1185">Reference proteome</keyword>
<dbReference type="Proteomes" id="UP000630887">
    <property type="component" value="Unassembled WGS sequence"/>
</dbReference>
<evidence type="ECO:0000313" key="3">
    <source>
        <dbReference type="Proteomes" id="UP000630887"/>
    </source>
</evidence>
<feature type="transmembrane region" description="Helical" evidence="1">
    <location>
        <begin position="12"/>
        <end position="37"/>
    </location>
</feature>
<keyword evidence="1" id="KW-1133">Transmembrane helix</keyword>
<dbReference type="RefSeq" id="WP_203694536.1">
    <property type="nucleotide sequence ID" value="NZ_BAAALC010000070.1"/>
</dbReference>
<dbReference type="AlphaFoldDB" id="A0A8J3PAV6"/>
<evidence type="ECO:0000256" key="1">
    <source>
        <dbReference type="SAM" id="Phobius"/>
    </source>
</evidence>
<keyword evidence="1" id="KW-0812">Transmembrane</keyword>
<organism evidence="2 3">
    <name type="scientific">Catellatospora coxensis</name>
    <dbReference type="NCBI Taxonomy" id="310354"/>
    <lineage>
        <taxon>Bacteria</taxon>
        <taxon>Bacillati</taxon>
        <taxon>Actinomycetota</taxon>
        <taxon>Actinomycetes</taxon>
        <taxon>Micromonosporales</taxon>
        <taxon>Micromonosporaceae</taxon>
        <taxon>Catellatospora</taxon>
    </lineage>
</organism>
<gene>
    <name evidence="2" type="ORF">Cco03nite_49160</name>
</gene>
<protein>
    <submittedName>
        <fullName evidence="2">Uncharacterized protein</fullName>
    </submittedName>
</protein>
<proteinExistence type="predicted"/>
<dbReference type="EMBL" id="BONI01000044">
    <property type="protein sequence ID" value="GIG08216.1"/>
    <property type="molecule type" value="Genomic_DNA"/>
</dbReference>
<reference evidence="2 3" key="1">
    <citation type="submission" date="2021-01" db="EMBL/GenBank/DDBJ databases">
        <title>Whole genome shotgun sequence of Catellatospora coxensis NBRC 107359.</title>
        <authorList>
            <person name="Komaki H."/>
            <person name="Tamura T."/>
        </authorList>
    </citation>
    <scope>NUCLEOTIDE SEQUENCE [LARGE SCALE GENOMIC DNA]</scope>
    <source>
        <strain evidence="2 3">NBRC 107359</strain>
    </source>
</reference>
<feature type="transmembrane region" description="Helical" evidence="1">
    <location>
        <begin position="113"/>
        <end position="132"/>
    </location>
</feature>
<feature type="transmembrane region" description="Helical" evidence="1">
    <location>
        <begin position="86"/>
        <end position="107"/>
    </location>
</feature>
<feature type="transmembrane region" description="Helical" evidence="1">
    <location>
        <begin position="43"/>
        <end position="65"/>
    </location>
</feature>